<evidence type="ECO:0000313" key="2">
    <source>
        <dbReference type="Proteomes" id="UP001608902"/>
    </source>
</evidence>
<protein>
    <submittedName>
        <fullName evidence="1">Uncharacterized protein</fullName>
    </submittedName>
</protein>
<evidence type="ECO:0000313" key="1">
    <source>
        <dbReference type="EMBL" id="MFH4979669.1"/>
    </source>
</evidence>
<dbReference type="EMBL" id="JBGFUD010004498">
    <property type="protein sequence ID" value="MFH4979669.1"/>
    <property type="molecule type" value="Genomic_DNA"/>
</dbReference>
<proteinExistence type="predicted"/>
<comment type="caution">
    <text evidence="1">The sequence shown here is derived from an EMBL/GenBank/DDBJ whole genome shotgun (WGS) entry which is preliminary data.</text>
</comment>
<name>A0ABD6EQV7_9BILA</name>
<sequence>MSFKNSRRYRIQTAML</sequence>
<organism evidence="1 2">
    <name type="scientific">Gnathostoma spinigerum</name>
    <dbReference type="NCBI Taxonomy" id="75299"/>
    <lineage>
        <taxon>Eukaryota</taxon>
        <taxon>Metazoa</taxon>
        <taxon>Ecdysozoa</taxon>
        <taxon>Nematoda</taxon>
        <taxon>Chromadorea</taxon>
        <taxon>Rhabditida</taxon>
        <taxon>Spirurina</taxon>
        <taxon>Gnathostomatomorpha</taxon>
        <taxon>Gnathostomatoidea</taxon>
        <taxon>Gnathostomatidae</taxon>
        <taxon>Gnathostoma</taxon>
    </lineage>
</organism>
<keyword evidence="2" id="KW-1185">Reference proteome</keyword>
<reference evidence="1 2" key="1">
    <citation type="submission" date="2024-08" db="EMBL/GenBank/DDBJ databases">
        <title>Gnathostoma spinigerum genome.</title>
        <authorList>
            <person name="Gonzalez-Bertolin B."/>
            <person name="Monzon S."/>
            <person name="Zaballos A."/>
            <person name="Jimenez P."/>
            <person name="Dekumyoy P."/>
            <person name="Varona S."/>
            <person name="Cuesta I."/>
            <person name="Sumanam S."/>
            <person name="Adisakwattana P."/>
            <person name="Gasser R.B."/>
            <person name="Hernandez-Gonzalez A."/>
            <person name="Young N.D."/>
            <person name="Perteguer M.J."/>
        </authorList>
    </citation>
    <scope>NUCLEOTIDE SEQUENCE [LARGE SCALE GENOMIC DNA]</scope>
    <source>
        <strain evidence="1">AL3</strain>
        <tissue evidence="1">Liver</tissue>
    </source>
</reference>
<dbReference type="AlphaFoldDB" id="A0ABD6EQV7"/>
<accession>A0ABD6EQV7</accession>
<gene>
    <name evidence="1" type="ORF">AB6A40_006378</name>
</gene>
<dbReference type="Proteomes" id="UP001608902">
    <property type="component" value="Unassembled WGS sequence"/>
</dbReference>